<dbReference type="Gene3D" id="1.20.1280.50">
    <property type="match status" value="1"/>
</dbReference>
<keyword evidence="2" id="KW-1185">Reference proteome</keyword>
<dbReference type="SUPFAM" id="SSF81383">
    <property type="entry name" value="F-box domain"/>
    <property type="match status" value="1"/>
</dbReference>
<comment type="caution">
    <text evidence="1">The sequence shown here is derived from an EMBL/GenBank/DDBJ whole genome shotgun (WGS) entry which is preliminary data.</text>
</comment>
<evidence type="ECO:0008006" key="3">
    <source>
        <dbReference type="Google" id="ProtNLM"/>
    </source>
</evidence>
<evidence type="ECO:0000313" key="2">
    <source>
        <dbReference type="Proteomes" id="UP000521872"/>
    </source>
</evidence>
<gene>
    <name evidence="1" type="ORF">D9613_010902</name>
</gene>
<reference evidence="1 2" key="1">
    <citation type="submission" date="2019-12" db="EMBL/GenBank/DDBJ databases">
        <authorList>
            <person name="Floudas D."/>
            <person name="Bentzer J."/>
            <person name="Ahren D."/>
            <person name="Johansson T."/>
            <person name="Persson P."/>
            <person name="Tunlid A."/>
        </authorList>
    </citation>
    <scope>NUCLEOTIDE SEQUENCE [LARGE SCALE GENOMIC DNA]</scope>
    <source>
        <strain evidence="1 2">CBS 102.39</strain>
    </source>
</reference>
<dbReference type="InterPro" id="IPR036047">
    <property type="entry name" value="F-box-like_dom_sf"/>
</dbReference>
<dbReference type="EMBL" id="JAACJL010000046">
    <property type="protein sequence ID" value="KAF4612907.1"/>
    <property type="molecule type" value="Genomic_DNA"/>
</dbReference>
<name>A0A8H4QMA5_9AGAR</name>
<accession>A0A8H4QMA5</accession>
<dbReference type="AlphaFoldDB" id="A0A8H4QMA5"/>
<protein>
    <recommendedName>
        <fullName evidence="3">F-box domain-containing protein</fullName>
    </recommendedName>
</protein>
<sequence>MSTPVSILHEDLLWRIFMENAEFPEFFIRPPTTNTIKPLITARHCSQVCRRWRHIFLSSPSIWAKMIDLGSLEQKEDDWRQEVMSRAGQALLWVYGRITRPMLPFFLLILRNHWHRVQAIEIHEVFIATMHRQWIWDCLKESAPNLQKLYINLATDWHATPAISLFDDNAPALREIRVISYDFKFKPTAPWLRNLSRVTFSQAFSTQEILDALNGMPRLVHFNTENLNLLPTSHPIPVPSSVVHLPHLKMIKLRGDLFAAAIVLRSITPSRDCCLSVRLSMQLGGSLDAMEYEQYETATLNHIIPYFRLHPPSTARVGFSYCGYFVHIEDEAPTDGRRFRIAVACGLARSSAIPKELRRANSFGNLQGLTIGLPLTDANSSQHPVMEFSFFPMDVFSSITTLTTTDYMVEWFLEHAALENQFLPDLTILRIHLYDPDPEFAKPPYQRFVKHRKDMDMHISVLEIFFNSLHDVDFLEEHTEYWLSRARLLLGSRFGRVHVWKWAPRPTPFRDNRQARVATKMINHFFPISNASLSVMVEP</sequence>
<proteinExistence type="predicted"/>
<evidence type="ECO:0000313" key="1">
    <source>
        <dbReference type="EMBL" id="KAF4612907.1"/>
    </source>
</evidence>
<organism evidence="1 2">
    <name type="scientific">Agrocybe pediades</name>
    <dbReference type="NCBI Taxonomy" id="84607"/>
    <lineage>
        <taxon>Eukaryota</taxon>
        <taxon>Fungi</taxon>
        <taxon>Dikarya</taxon>
        <taxon>Basidiomycota</taxon>
        <taxon>Agaricomycotina</taxon>
        <taxon>Agaricomycetes</taxon>
        <taxon>Agaricomycetidae</taxon>
        <taxon>Agaricales</taxon>
        <taxon>Agaricineae</taxon>
        <taxon>Strophariaceae</taxon>
        <taxon>Agrocybe</taxon>
    </lineage>
</organism>
<dbReference type="Proteomes" id="UP000521872">
    <property type="component" value="Unassembled WGS sequence"/>
</dbReference>